<reference evidence="2 3" key="1">
    <citation type="submission" date="2016-12" db="EMBL/GenBank/DDBJ databases">
        <title>The genomes of Aspergillus section Nigri reveals drivers in fungal speciation.</title>
        <authorList>
            <consortium name="DOE Joint Genome Institute"/>
            <person name="Vesth T.C."/>
            <person name="Nybo J."/>
            <person name="Theobald S."/>
            <person name="Brandl J."/>
            <person name="Frisvad J.C."/>
            <person name="Nielsen K.F."/>
            <person name="Lyhne E.K."/>
            <person name="Kogle M.E."/>
            <person name="Kuo A."/>
            <person name="Riley R."/>
            <person name="Clum A."/>
            <person name="Nolan M."/>
            <person name="Lipzen A."/>
            <person name="Salamov A."/>
            <person name="Henrissat B."/>
            <person name="Wiebenga A."/>
            <person name="De Vries R.P."/>
            <person name="Grigoriev I.V."/>
            <person name="Mortensen U.H."/>
            <person name="Andersen M.R."/>
            <person name="Baker S.E."/>
        </authorList>
    </citation>
    <scope>NUCLEOTIDE SEQUENCE [LARGE SCALE GENOMIC DNA]</scope>
    <source>
        <strain evidence="2 3">CBS 115572</strain>
    </source>
</reference>
<feature type="transmembrane region" description="Helical" evidence="1">
    <location>
        <begin position="12"/>
        <end position="33"/>
    </location>
</feature>
<organism evidence="2 3">
    <name type="scientific">Aspergillus sclerotioniger CBS 115572</name>
    <dbReference type="NCBI Taxonomy" id="1450535"/>
    <lineage>
        <taxon>Eukaryota</taxon>
        <taxon>Fungi</taxon>
        <taxon>Dikarya</taxon>
        <taxon>Ascomycota</taxon>
        <taxon>Pezizomycotina</taxon>
        <taxon>Eurotiomycetes</taxon>
        <taxon>Eurotiomycetidae</taxon>
        <taxon>Eurotiales</taxon>
        <taxon>Aspergillaceae</taxon>
        <taxon>Aspergillus</taxon>
        <taxon>Aspergillus subgen. Circumdati</taxon>
    </lineage>
</organism>
<proteinExistence type="predicted"/>
<keyword evidence="1" id="KW-0812">Transmembrane</keyword>
<evidence type="ECO:0000313" key="3">
    <source>
        <dbReference type="Proteomes" id="UP000246702"/>
    </source>
</evidence>
<dbReference type="RefSeq" id="XP_025467556.1">
    <property type="nucleotide sequence ID" value="XM_025617653.1"/>
</dbReference>
<evidence type="ECO:0000313" key="2">
    <source>
        <dbReference type="EMBL" id="PWY87348.1"/>
    </source>
</evidence>
<accession>A0A317WR05</accession>
<name>A0A317WR05_9EURO</name>
<dbReference type="AlphaFoldDB" id="A0A317WR05"/>
<protein>
    <submittedName>
        <fullName evidence="2">Uncharacterized protein</fullName>
    </submittedName>
</protein>
<gene>
    <name evidence="2" type="ORF">BO94DRAFT_75985</name>
</gene>
<keyword evidence="1" id="KW-1133">Transmembrane helix</keyword>
<dbReference type="Proteomes" id="UP000246702">
    <property type="component" value="Unassembled WGS sequence"/>
</dbReference>
<dbReference type="EMBL" id="MSFK01000014">
    <property type="protein sequence ID" value="PWY87348.1"/>
    <property type="molecule type" value="Genomic_DNA"/>
</dbReference>
<sequence>MHVAGILQVQSYCYYFCTGCLGIIFHLALMTILHTHTPALSSCSYQRYEYHDRNLIALLPSSFLPTSLFQHHHTNHCICPNQDPHSIDCLRRNYCSTEIDTL</sequence>
<dbReference type="GeneID" id="37119796"/>
<keyword evidence="1" id="KW-0472">Membrane</keyword>
<comment type="caution">
    <text evidence="2">The sequence shown here is derived from an EMBL/GenBank/DDBJ whole genome shotgun (WGS) entry which is preliminary data.</text>
</comment>
<evidence type="ECO:0000256" key="1">
    <source>
        <dbReference type="SAM" id="Phobius"/>
    </source>
</evidence>
<keyword evidence="3" id="KW-1185">Reference proteome</keyword>